<dbReference type="InterPro" id="IPR006170">
    <property type="entry name" value="PBP/GOBP"/>
</dbReference>
<dbReference type="EMBL" id="AF420272">
    <property type="protein sequence ID" value="AAL16049.1"/>
    <property type="molecule type" value="mRNA"/>
</dbReference>
<feature type="chain" id="PRO_5004323912" evidence="5">
    <location>
        <begin position="22"/>
        <end position="332"/>
    </location>
</feature>
<comment type="subcellular location">
    <subcellularLocation>
        <location evidence="1">Secreted</location>
    </subcellularLocation>
</comment>
<dbReference type="VEuPathDB" id="VectorBase:AAEL006417"/>
<name>Q95V90_AEDAE</name>
<dbReference type="GO" id="GO:0005615">
    <property type="term" value="C:extracellular space"/>
    <property type="evidence" value="ECO:0007669"/>
    <property type="project" value="TreeGrafter"/>
</dbReference>
<dbReference type="GO" id="GO:0007608">
    <property type="term" value="P:sensory perception of smell"/>
    <property type="evidence" value="ECO:0007669"/>
    <property type="project" value="TreeGrafter"/>
</dbReference>
<comment type="similarity">
    <text evidence="2">Belongs to the PBP/GOBP family.</text>
</comment>
<reference evidence="6" key="1">
    <citation type="journal article" date="2002" name="Insect Mol. Biol.">
        <title>The D7 family of salivary proteins in blood sucking diptera.</title>
        <authorList>
            <person name="Valenzuela J.G."/>
            <person name="Charlab R."/>
            <person name="Gonzalez E.C."/>
            <person name="de Miranda-Santos I.K.F."/>
            <person name="Marinotti O."/>
            <person name="Francischetti I.M.B."/>
            <person name="Ribeiro J.M.C."/>
        </authorList>
    </citation>
    <scope>NUCLEOTIDE SEQUENCE</scope>
</reference>
<evidence type="ECO:0000256" key="2">
    <source>
        <dbReference type="ARBA" id="ARBA00008098"/>
    </source>
</evidence>
<dbReference type="Pfam" id="PF01395">
    <property type="entry name" value="PBP_GOBP"/>
    <property type="match status" value="2"/>
</dbReference>
<dbReference type="PANTHER" id="PTHR11857:SF43">
    <property type="entry name" value="GEO07291P1-RELATED"/>
    <property type="match status" value="1"/>
</dbReference>
<evidence type="ECO:0000256" key="5">
    <source>
        <dbReference type="SAM" id="SignalP"/>
    </source>
</evidence>
<dbReference type="GO" id="GO:0005549">
    <property type="term" value="F:odorant binding"/>
    <property type="evidence" value="ECO:0007669"/>
    <property type="project" value="InterPro"/>
</dbReference>
<dbReference type="SMR" id="Q95V90"/>
<sequence length="332" mass="38604">MFPPRKFLLSSFILAALHVTAAPLWDAKDPEQFRFITSRCMEDWYPKAKNPKAALQNWLGWKLEPSDDQATQCYTKCVLEKIGFYEPGEKRFKGVRVMRQWETFNKYLNADREKVHDLTSTFDFIPPLKSSSCSEVFEAFKKVHGKHSETIRAILFGKGESSKKYYQEKGIKIKQKGQSVFMHCEALNYPKGSPQRKDLCEIRKYQMGSGIVFGRHMECIFKGLRYMTSKNELDVDEIARDFIEVKKKPDALKAMMKTCKANLKEKNAGKIAVHYYKCLMNDSKVTNDFKEAFDYREVRSKDYFAALTGKLKPYSRSDVRKQVDDIDKIQCS</sequence>
<evidence type="ECO:0000256" key="4">
    <source>
        <dbReference type="ARBA" id="ARBA00022729"/>
    </source>
</evidence>
<protein>
    <submittedName>
        <fullName evidence="6">Long form D7Bclu1 salivary protein</fullName>
    </submittedName>
</protein>
<dbReference type="PANTHER" id="PTHR11857">
    <property type="entry name" value="ODORANT BINDING PROTEIN-RELATED"/>
    <property type="match status" value="1"/>
</dbReference>
<dbReference type="CDD" id="cd23992">
    <property type="entry name" value="PBP_GOBP"/>
    <property type="match status" value="1"/>
</dbReference>
<proteinExistence type="evidence at transcript level"/>
<accession>Q95V90</accession>
<dbReference type="SUPFAM" id="SSF47565">
    <property type="entry name" value="Insect pheromone/odorant-binding proteins"/>
    <property type="match status" value="2"/>
</dbReference>
<feature type="signal peptide" evidence="5">
    <location>
        <begin position="1"/>
        <end position="21"/>
    </location>
</feature>
<dbReference type="Gene3D" id="1.10.238.20">
    <property type="entry name" value="Pheromone/general odorant binding protein domain"/>
    <property type="match status" value="2"/>
</dbReference>
<evidence type="ECO:0000256" key="1">
    <source>
        <dbReference type="ARBA" id="ARBA00004613"/>
    </source>
</evidence>
<dbReference type="HOGENOM" id="CLU_077766_0_0_1"/>
<keyword evidence="4 5" id="KW-0732">Signal</keyword>
<organism evidence="6">
    <name type="scientific">Aedes aegypti</name>
    <name type="common">Yellowfever mosquito</name>
    <name type="synonym">Culex aegypti</name>
    <dbReference type="NCBI Taxonomy" id="7159"/>
    <lineage>
        <taxon>Eukaryota</taxon>
        <taxon>Metazoa</taxon>
        <taxon>Ecdysozoa</taxon>
        <taxon>Arthropoda</taxon>
        <taxon>Hexapoda</taxon>
        <taxon>Insecta</taxon>
        <taxon>Pterygota</taxon>
        <taxon>Neoptera</taxon>
        <taxon>Endopterygota</taxon>
        <taxon>Diptera</taxon>
        <taxon>Nematocera</taxon>
        <taxon>Culicoidea</taxon>
        <taxon>Culicidae</taxon>
        <taxon>Culicinae</taxon>
        <taxon>Aedini</taxon>
        <taxon>Aedes</taxon>
        <taxon>Stegomyia</taxon>
    </lineage>
</organism>
<evidence type="ECO:0000313" key="6">
    <source>
        <dbReference type="EMBL" id="AAL16049.1"/>
    </source>
</evidence>
<evidence type="ECO:0000256" key="3">
    <source>
        <dbReference type="ARBA" id="ARBA00022525"/>
    </source>
</evidence>
<dbReference type="InterPro" id="IPR036728">
    <property type="entry name" value="PBP_GOBP_sf"/>
</dbReference>
<keyword evidence="3" id="KW-0964">Secreted</keyword>
<dbReference type="AlphaFoldDB" id="Q95V90"/>